<dbReference type="SUPFAM" id="SSF52540">
    <property type="entry name" value="P-loop containing nucleoside triphosphate hydrolases"/>
    <property type="match status" value="2"/>
</dbReference>
<dbReference type="SMART" id="SM00382">
    <property type="entry name" value="AAA"/>
    <property type="match status" value="2"/>
</dbReference>
<feature type="domain" description="ABC transmembrane type-1" evidence="15">
    <location>
        <begin position="530"/>
        <end position="812"/>
    </location>
</feature>
<evidence type="ECO:0000256" key="13">
    <source>
        <dbReference type="SAM" id="Phobius"/>
    </source>
</evidence>
<feature type="transmembrane region" description="Helical" evidence="13">
    <location>
        <begin position="1304"/>
        <end position="1325"/>
    </location>
</feature>
<dbReference type="EMBL" id="CAJNOT010000941">
    <property type="protein sequence ID" value="CAF1113995.1"/>
    <property type="molecule type" value="Genomic_DNA"/>
</dbReference>
<dbReference type="Pfam" id="PF00664">
    <property type="entry name" value="ABC_membrane"/>
    <property type="match status" value="2"/>
</dbReference>
<dbReference type="InterPro" id="IPR017871">
    <property type="entry name" value="ABC_transporter-like_CS"/>
</dbReference>
<proteinExistence type="inferred from homology"/>
<dbReference type="PROSITE" id="PS50929">
    <property type="entry name" value="ABC_TM1F"/>
    <property type="match status" value="3"/>
</dbReference>
<gene>
    <name evidence="16" type="ORF">ZHD862_LOCUS18272</name>
</gene>
<keyword evidence="4" id="KW-0926">Vacuole</keyword>
<evidence type="ECO:0000256" key="12">
    <source>
        <dbReference type="ARBA" id="ARBA00047523"/>
    </source>
</evidence>
<feature type="transmembrane region" description="Helical" evidence="13">
    <location>
        <begin position="60"/>
        <end position="85"/>
    </location>
</feature>
<evidence type="ECO:0000256" key="7">
    <source>
        <dbReference type="ARBA" id="ARBA00022741"/>
    </source>
</evidence>
<comment type="catalytic activity">
    <reaction evidence="12">
        <text>leukotriene C4(in) + ATP + H2O = leukotriene C4(out) + ADP + phosphate + H(+)</text>
        <dbReference type="Rhea" id="RHEA:38963"/>
        <dbReference type="ChEBI" id="CHEBI:15377"/>
        <dbReference type="ChEBI" id="CHEBI:15378"/>
        <dbReference type="ChEBI" id="CHEBI:30616"/>
        <dbReference type="ChEBI" id="CHEBI:43474"/>
        <dbReference type="ChEBI" id="CHEBI:57973"/>
        <dbReference type="ChEBI" id="CHEBI:456216"/>
    </reaction>
    <physiologicalReaction direction="left-to-right" evidence="12">
        <dbReference type="Rhea" id="RHEA:38964"/>
    </physiologicalReaction>
</comment>
<reference evidence="16" key="1">
    <citation type="submission" date="2021-02" db="EMBL/GenBank/DDBJ databases">
        <authorList>
            <person name="Nowell W R."/>
        </authorList>
    </citation>
    <scope>NUCLEOTIDE SEQUENCE</scope>
</reference>
<dbReference type="PROSITE" id="PS00211">
    <property type="entry name" value="ABC_TRANSPORTER_1"/>
    <property type="match status" value="2"/>
</dbReference>
<dbReference type="CDD" id="cd18595">
    <property type="entry name" value="ABC_6TM_MRP1_2_3_6_D1_like"/>
    <property type="match status" value="1"/>
</dbReference>
<dbReference type="Proteomes" id="UP000663864">
    <property type="component" value="Unassembled WGS sequence"/>
</dbReference>
<feature type="transmembrane region" description="Helical" evidence="13">
    <location>
        <begin position="565"/>
        <end position="589"/>
    </location>
</feature>
<accession>A0A814Q341</accession>
<dbReference type="FunFam" id="3.40.50.300:FF:000997">
    <property type="entry name" value="Multidrug resistance-associated protein 1"/>
    <property type="match status" value="1"/>
</dbReference>
<dbReference type="Gene3D" id="3.40.50.300">
    <property type="entry name" value="P-loop containing nucleotide triphosphate hydrolases"/>
    <property type="match status" value="2"/>
</dbReference>
<dbReference type="EC" id="7.6.2.3" evidence="11"/>
<dbReference type="InterPro" id="IPR036640">
    <property type="entry name" value="ABC1_TM_sf"/>
</dbReference>
<dbReference type="CDD" id="cd03250">
    <property type="entry name" value="ABCC_MRP_domain1"/>
    <property type="match status" value="1"/>
</dbReference>
<comment type="similarity">
    <text evidence="2">Belongs to the ABC transporter superfamily. ABCC family. Conjugate transporter (TC 3.A.1.208) subfamily.</text>
</comment>
<feature type="domain" description="ABC transmembrane type-1" evidence="15">
    <location>
        <begin position="1162"/>
        <end position="1447"/>
    </location>
</feature>
<dbReference type="CDD" id="cd03244">
    <property type="entry name" value="ABCC_MRP_domain2"/>
    <property type="match status" value="1"/>
</dbReference>
<feature type="transmembrane region" description="Helical" evidence="13">
    <location>
        <begin position="645"/>
        <end position="663"/>
    </location>
</feature>
<dbReference type="InterPro" id="IPR050173">
    <property type="entry name" value="ABC_transporter_C-like"/>
</dbReference>
<feature type="transmembrane region" description="Helical" evidence="13">
    <location>
        <begin position="129"/>
        <end position="147"/>
    </location>
</feature>
<dbReference type="GO" id="GO:0005524">
    <property type="term" value="F:ATP binding"/>
    <property type="evidence" value="ECO:0007669"/>
    <property type="project" value="UniProtKB-KW"/>
</dbReference>
<comment type="caution">
    <text evidence="16">The sequence shown here is derived from an EMBL/GenBank/DDBJ whole genome shotgun (WGS) entry which is preliminary data.</text>
</comment>
<organism evidence="16 17">
    <name type="scientific">Rotaria sordida</name>
    <dbReference type="NCBI Taxonomy" id="392033"/>
    <lineage>
        <taxon>Eukaryota</taxon>
        <taxon>Metazoa</taxon>
        <taxon>Spiralia</taxon>
        <taxon>Gnathifera</taxon>
        <taxon>Rotifera</taxon>
        <taxon>Eurotatoria</taxon>
        <taxon>Bdelloidea</taxon>
        <taxon>Philodinida</taxon>
        <taxon>Philodinidae</taxon>
        <taxon>Rotaria</taxon>
    </lineage>
</organism>
<evidence type="ECO:0000256" key="1">
    <source>
        <dbReference type="ARBA" id="ARBA00004128"/>
    </source>
</evidence>
<feature type="transmembrane region" description="Helical" evidence="13">
    <location>
        <begin position="30"/>
        <end position="48"/>
    </location>
</feature>
<comment type="subcellular location">
    <subcellularLocation>
        <location evidence="1">Vacuole membrane</location>
        <topology evidence="1">Multi-pass membrane protein</topology>
    </subcellularLocation>
</comment>
<feature type="domain" description="ABC transmembrane type-1" evidence="15">
    <location>
        <begin position="406"/>
        <end position="527"/>
    </location>
</feature>
<feature type="transmembrane region" description="Helical" evidence="13">
    <location>
        <begin position="1239"/>
        <end position="1256"/>
    </location>
</feature>
<dbReference type="PROSITE" id="PS50893">
    <property type="entry name" value="ABC_TRANSPORTER_2"/>
    <property type="match status" value="2"/>
</dbReference>
<evidence type="ECO:0000259" key="14">
    <source>
        <dbReference type="PROSITE" id="PS50893"/>
    </source>
</evidence>
<sequence>MIHLCTTPLWDKNVINSSYPYLTECFRNTILQWVPMSIFWLILPLWLYMLHKRSIKLQALVVSTLFIVKMIFVCLFILIQIIRIVHYVVLLKEEKGLAELLTPILYIITTSFILWLINYDRLKSVFSSGLLFIFWLLVSLAIVPDVIDYSVKFHQQIKSISLWIEFIIFWFQFFFAFGLFITNCFAEKYIVPETTLNERNKNITNSSYPYLTECFRNTVLQWVPIVSLAIVPDVIGYSINFQQQTKSAKLWTESARIWLHFIVALGSFIANCFAEKYTTIETVSDERPIVPELYVSFPSQIFCTWVTPLILRGYKKPLTENDCWQLPISERTVTVAHQVQNCMKRMNRRTTNISYKNTSATNQTEDENRNSLNDLPMIDIEKPLLKHQKKTIFWHALFGAFIDKIIAGGLIKFVHDLFQLTGPLILKLFLNFFTDPTKPKWLGIFYGILLSAIVFCQVIFLRAYFHCQFLVGLRFRSAITGLVYRKSLKLSNSSKHETTTGEMINLMAIDASHFGDITTQLHMLWSDKLFIGGFIKLIHDLIQFSGPMILKLLLNFFMDPTKPKWLGIFYAILLSTTVFCQIILLRAYFHCQFLIGLRFRSAITGLVYRKSLKLSNASKQETTTGEIVNLMAIDASRFAELTQHIHILWSGPLQLLIALILLYRQMKFAIIPGVTLLFIMIPLSLYLQRIQKKLLLKQMIIKDQRIKMTNEILNGIRVLKLYAWEIAFIRSITHIREKELEYIRKKAIVNALSNILWTFTPILVGITTFATYVLSSDTNILTADKAFVSLTLFNLLRSPLVAFPTVFNNVVEARVSNKRIEKFLNNEEIDKNAVDKMSVKSNKYAVKIENGSFRWSNLADDSLILKNINIQIEQGSLIAFVGMVGSGKSSILAALLGEMNKVYGRVSINGTIAYVPQTAWIMNTTLKENILFGRDFDEDLYNRVIEACALKQDLDMLPASDQTEIGEKGINLSGGQRQRVSLARALYSNADIFLLDDPLSAVDAHVGACIFKNVIGPKGLLKDKTRLLVTHGVSHLHKCNDIIVVSEGEIVDQGSYLDLMIRSTILRDFVYSVATSNTEYYQRRTSDIESPKSIPTTPSELTHKSFEFTDDNIQQDELQPIIIEIEEEKKKIIQKETVQTGSVKFNVFLIYIRSCKLSMIGLICIFFCLTTFASLSTNIWLSKWTDKMKVITTTNNTSSRKSQIYYMNIYSALGITQGFLAFAMQLMQKLVAYIAGRKLHWFILIGILHAPISFFDTTPIGRIINRFSKDIEAVDSALPNAFSQSLTTLITVVATLIILVYGSWFAIIEFIPLAILFIYIQRVYIASSRQLRRLDSVTRSLIFANFSETIQGLSSIRAYRAQQRFIDLCDKFMDRNQSCHLTASVSNRWLGVRLEMIGNLLTLFTAITAVFMRDHLTAGIVGLMITYAVQIPHSLNMLVRMSSDVETNIISVERINEYAQLTPEAPWEIPLMKPSSHWPTNGNIQIMNLSIRYRDNLPLVLKDFSINIQSGEKIGIIGRTGSGKSSLCLSLFRIIEPTNGTIIIDNVDIRLIGLHDLRSKITIIPQDAIIFAGTVRFNIDPFSNYSDIEIWAVLELVHLKERIRMMENGLLYLLAEGGQNMSGGERQLLCLARALLRKSKIFIFDEATAATDMETDRLIQQTIRSRFKDATVLTIAHRLHTILDSTKILVLSNGYLQEYDEPIRLAANPDSAFVKLLRDANIHPSDIKSIASF</sequence>
<dbReference type="FunFam" id="1.20.1560.10:FF:000020">
    <property type="entry name" value="ABC metal ion transporter"/>
    <property type="match status" value="1"/>
</dbReference>
<evidence type="ECO:0000259" key="15">
    <source>
        <dbReference type="PROSITE" id="PS50929"/>
    </source>
</evidence>
<name>A0A814Q341_9BILA</name>
<feature type="domain" description="ABC transporter" evidence="14">
    <location>
        <begin position="846"/>
        <end position="1072"/>
    </location>
</feature>
<evidence type="ECO:0000256" key="6">
    <source>
        <dbReference type="ARBA" id="ARBA00022737"/>
    </source>
</evidence>
<dbReference type="GO" id="GO:0005774">
    <property type="term" value="C:vacuolar membrane"/>
    <property type="evidence" value="ECO:0007669"/>
    <property type="project" value="UniProtKB-SubCell"/>
</dbReference>
<keyword evidence="6" id="KW-0677">Repeat</keyword>
<evidence type="ECO:0000256" key="3">
    <source>
        <dbReference type="ARBA" id="ARBA00022448"/>
    </source>
</evidence>
<dbReference type="InterPro" id="IPR003593">
    <property type="entry name" value="AAA+_ATPase"/>
</dbReference>
<dbReference type="InterPro" id="IPR011527">
    <property type="entry name" value="ABC1_TM_dom"/>
</dbReference>
<dbReference type="InterPro" id="IPR027417">
    <property type="entry name" value="P-loop_NTPase"/>
</dbReference>
<dbReference type="Pfam" id="PF00005">
    <property type="entry name" value="ABC_tran"/>
    <property type="match status" value="2"/>
</dbReference>
<feature type="transmembrane region" description="Helical" evidence="13">
    <location>
        <begin position="1277"/>
        <end position="1298"/>
    </location>
</feature>
<keyword evidence="3" id="KW-0813">Transport</keyword>
<dbReference type="SUPFAM" id="SSF90123">
    <property type="entry name" value="ABC transporter transmembrane region"/>
    <property type="match status" value="3"/>
</dbReference>
<evidence type="ECO:0000256" key="8">
    <source>
        <dbReference type="ARBA" id="ARBA00022840"/>
    </source>
</evidence>
<feature type="transmembrane region" description="Helical" evidence="13">
    <location>
        <begin position="392"/>
        <end position="411"/>
    </location>
</feature>
<feature type="transmembrane region" description="Helical" evidence="13">
    <location>
        <begin position="754"/>
        <end position="774"/>
    </location>
</feature>
<keyword evidence="7" id="KW-0547">Nucleotide-binding</keyword>
<keyword evidence="5 13" id="KW-0812">Transmembrane</keyword>
<evidence type="ECO:0000256" key="5">
    <source>
        <dbReference type="ARBA" id="ARBA00022692"/>
    </source>
</evidence>
<keyword evidence="8" id="KW-0067">ATP-binding</keyword>
<feature type="transmembrane region" description="Helical" evidence="13">
    <location>
        <begin position="1205"/>
        <end position="1227"/>
    </location>
</feature>
<feature type="transmembrane region" description="Helical" evidence="13">
    <location>
        <begin position="669"/>
        <end position="687"/>
    </location>
</feature>
<keyword evidence="9 13" id="KW-1133">Transmembrane helix</keyword>
<dbReference type="PANTHER" id="PTHR24223:SF443">
    <property type="entry name" value="MULTIDRUG-RESISTANCE LIKE PROTEIN 1, ISOFORM I"/>
    <property type="match status" value="1"/>
</dbReference>
<evidence type="ECO:0000313" key="17">
    <source>
        <dbReference type="Proteomes" id="UP000663864"/>
    </source>
</evidence>
<feature type="transmembrane region" description="Helical" evidence="13">
    <location>
        <begin position="1394"/>
        <end position="1412"/>
    </location>
</feature>
<protein>
    <recommendedName>
        <fullName evidence="11">ABC-type glutathione-S-conjugate transporter</fullName>
        <ecNumber evidence="11">7.6.2.3</ecNumber>
    </recommendedName>
</protein>
<dbReference type="FunFam" id="1.20.1560.10:FF:000001">
    <property type="entry name" value="ATP-binding cassette subfamily C member 1"/>
    <property type="match status" value="1"/>
</dbReference>
<feature type="transmembrane region" description="Helical" evidence="13">
    <location>
        <begin position="1159"/>
        <end position="1181"/>
    </location>
</feature>
<evidence type="ECO:0000256" key="11">
    <source>
        <dbReference type="ARBA" id="ARBA00024220"/>
    </source>
</evidence>
<evidence type="ECO:0000256" key="4">
    <source>
        <dbReference type="ARBA" id="ARBA00022554"/>
    </source>
</evidence>
<dbReference type="CDD" id="cd18603">
    <property type="entry name" value="ABC_6TM_MRP1_2_3_6_D2_like"/>
    <property type="match status" value="1"/>
</dbReference>
<dbReference type="PANTHER" id="PTHR24223">
    <property type="entry name" value="ATP-BINDING CASSETTE SUB-FAMILY C"/>
    <property type="match status" value="1"/>
</dbReference>
<dbReference type="GO" id="GO:0015431">
    <property type="term" value="F:ABC-type glutathione S-conjugate transporter activity"/>
    <property type="evidence" value="ECO:0007669"/>
    <property type="project" value="UniProtKB-EC"/>
</dbReference>
<evidence type="ECO:0000256" key="2">
    <source>
        <dbReference type="ARBA" id="ARBA00009726"/>
    </source>
</evidence>
<evidence type="ECO:0000256" key="10">
    <source>
        <dbReference type="ARBA" id="ARBA00023136"/>
    </source>
</evidence>
<evidence type="ECO:0000313" key="16">
    <source>
        <dbReference type="EMBL" id="CAF1113995.1"/>
    </source>
</evidence>
<feature type="transmembrane region" description="Helical" evidence="13">
    <location>
        <begin position="257"/>
        <end position="274"/>
    </location>
</feature>
<dbReference type="GO" id="GO:0000323">
    <property type="term" value="C:lytic vacuole"/>
    <property type="evidence" value="ECO:0007669"/>
    <property type="project" value="UniProtKB-ARBA"/>
</dbReference>
<feature type="transmembrane region" description="Helical" evidence="13">
    <location>
        <begin position="97"/>
        <end position="117"/>
    </location>
</feature>
<dbReference type="FunFam" id="3.40.50.300:FF:000074">
    <property type="entry name" value="Multidrug resistance-associated protein 5 isoform 1"/>
    <property type="match status" value="1"/>
</dbReference>
<dbReference type="GO" id="GO:0016887">
    <property type="term" value="F:ATP hydrolysis activity"/>
    <property type="evidence" value="ECO:0007669"/>
    <property type="project" value="InterPro"/>
</dbReference>
<feature type="transmembrane region" description="Helical" evidence="13">
    <location>
        <begin position="219"/>
        <end position="237"/>
    </location>
</feature>
<evidence type="ECO:0000256" key="9">
    <source>
        <dbReference type="ARBA" id="ARBA00022989"/>
    </source>
</evidence>
<dbReference type="InterPro" id="IPR003439">
    <property type="entry name" value="ABC_transporter-like_ATP-bd"/>
</dbReference>
<feature type="transmembrane region" description="Helical" evidence="13">
    <location>
        <begin position="167"/>
        <end position="186"/>
    </location>
</feature>
<keyword evidence="10 13" id="KW-0472">Membrane</keyword>
<dbReference type="Gene3D" id="1.20.1560.10">
    <property type="entry name" value="ABC transporter type 1, transmembrane domain"/>
    <property type="match status" value="3"/>
</dbReference>
<feature type="transmembrane region" description="Helical" evidence="13">
    <location>
        <begin position="441"/>
        <end position="465"/>
    </location>
</feature>
<feature type="domain" description="ABC transporter" evidence="14">
    <location>
        <begin position="1484"/>
        <end position="1718"/>
    </location>
</feature>